<dbReference type="Gene3D" id="2.120.10.30">
    <property type="entry name" value="TolB, C-terminal domain"/>
    <property type="match status" value="1"/>
</dbReference>
<gene>
    <name evidence="2" type="ORF">Rhe02_16050</name>
</gene>
<dbReference type="AlphaFoldDB" id="A0A8J3VF33"/>
<reference evidence="2" key="1">
    <citation type="submission" date="2021-01" db="EMBL/GenBank/DDBJ databases">
        <title>Whole genome shotgun sequence of Rhizocola hellebori NBRC 109834.</title>
        <authorList>
            <person name="Komaki H."/>
            <person name="Tamura T."/>
        </authorList>
    </citation>
    <scope>NUCLEOTIDE SEQUENCE</scope>
    <source>
        <strain evidence="2">NBRC 109834</strain>
    </source>
</reference>
<proteinExistence type="predicted"/>
<comment type="caution">
    <text evidence="2">The sequence shown here is derived from an EMBL/GenBank/DDBJ whole genome shotgun (WGS) entry which is preliminary data.</text>
</comment>
<dbReference type="Proteomes" id="UP000612899">
    <property type="component" value="Unassembled WGS sequence"/>
</dbReference>
<evidence type="ECO:0000256" key="1">
    <source>
        <dbReference type="SAM" id="SignalP"/>
    </source>
</evidence>
<keyword evidence="3" id="KW-1185">Reference proteome</keyword>
<name>A0A8J3VF33_9ACTN</name>
<dbReference type="InterPro" id="IPR011042">
    <property type="entry name" value="6-blade_b-propeller_TolB-like"/>
</dbReference>
<keyword evidence="1" id="KW-0732">Signal</keyword>
<organism evidence="2 3">
    <name type="scientific">Rhizocola hellebori</name>
    <dbReference type="NCBI Taxonomy" id="1392758"/>
    <lineage>
        <taxon>Bacteria</taxon>
        <taxon>Bacillati</taxon>
        <taxon>Actinomycetota</taxon>
        <taxon>Actinomycetes</taxon>
        <taxon>Micromonosporales</taxon>
        <taxon>Micromonosporaceae</taxon>
        <taxon>Rhizocola</taxon>
    </lineage>
</organism>
<dbReference type="RefSeq" id="WP_203907449.1">
    <property type="nucleotide sequence ID" value="NZ_BONY01000008.1"/>
</dbReference>
<sequence>MYSISRGRWAVAAVFSLAVSIPGQAAAVGPDVQRAPDTAIVLPGAISAEGIVRGPGNTFYASDLFGGNIYKGNIKAKTAELFIDVPDGRASLGMALDKQHHLLFVAGGFTGQAYVYDTKDRSTLATFQFGTAGEALINDVVLTPTGAWFTDSLRPVLFFVPLNPCDGVIGQFTALELSGPAADAQGSFNLNGIEATPNGRTLIVAHTTNGQLYTVDPGTGSSALIAGIDVPTVDGLVLKGRDLWAVQNAANQISRIRLAQDLSSGQVVGVTTSLLFGEPSTADLFGNTLAVVNTHFSTGVPPTARQYEVVVLDAY</sequence>
<evidence type="ECO:0000313" key="3">
    <source>
        <dbReference type="Proteomes" id="UP000612899"/>
    </source>
</evidence>
<feature type="signal peptide" evidence="1">
    <location>
        <begin position="1"/>
        <end position="25"/>
    </location>
</feature>
<feature type="chain" id="PRO_5039512500" description="Superoxide dismutase" evidence="1">
    <location>
        <begin position="26"/>
        <end position="315"/>
    </location>
</feature>
<accession>A0A8J3VF33</accession>
<protein>
    <recommendedName>
        <fullName evidence="4">Superoxide dismutase</fullName>
    </recommendedName>
</protein>
<evidence type="ECO:0008006" key="4">
    <source>
        <dbReference type="Google" id="ProtNLM"/>
    </source>
</evidence>
<dbReference type="SUPFAM" id="SSF63829">
    <property type="entry name" value="Calcium-dependent phosphotriesterase"/>
    <property type="match status" value="1"/>
</dbReference>
<dbReference type="EMBL" id="BONY01000008">
    <property type="protein sequence ID" value="GIH03538.1"/>
    <property type="molecule type" value="Genomic_DNA"/>
</dbReference>
<evidence type="ECO:0000313" key="2">
    <source>
        <dbReference type="EMBL" id="GIH03538.1"/>
    </source>
</evidence>